<evidence type="ECO:0000256" key="3">
    <source>
        <dbReference type="ARBA" id="ARBA00022670"/>
    </source>
</evidence>
<comment type="caution">
    <text evidence="9">The sequence shown here is derived from an EMBL/GenBank/DDBJ whole genome shotgun (WGS) entry which is preliminary data.</text>
</comment>
<gene>
    <name evidence="9" type="primary">xrtF</name>
    <name evidence="9" type="ORF">E0F98_01215</name>
</gene>
<keyword evidence="10" id="KW-1185">Reference proteome</keyword>
<dbReference type="AlphaFoldDB" id="A0A4R5D1V0"/>
<keyword evidence="2" id="KW-1003">Cell membrane</keyword>
<accession>A0A4R5D1V0</accession>
<dbReference type="GO" id="GO:0008233">
    <property type="term" value="F:peptidase activity"/>
    <property type="evidence" value="ECO:0007669"/>
    <property type="project" value="UniProtKB-KW"/>
</dbReference>
<dbReference type="NCBIfam" id="TIGR04178">
    <property type="entry name" value="exo_archaeo"/>
    <property type="match status" value="1"/>
</dbReference>
<dbReference type="Pfam" id="PF09721">
    <property type="entry name" value="Exosortase_EpsH"/>
    <property type="match status" value="1"/>
</dbReference>
<feature type="transmembrane region" description="Helical" evidence="8">
    <location>
        <begin position="82"/>
        <end position="104"/>
    </location>
</feature>
<dbReference type="GO" id="GO:0005886">
    <property type="term" value="C:plasma membrane"/>
    <property type="evidence" value="ECO:0007669"/>
    <property type="project" value="UniProtKB-SubCell"/>
</dbReference>
<evidence type="ECO:0000256" key="8">
    <source>
        <dbReference type="SAM" id="Phobius"/>
    </source>
</evidence>
<proteinExistence type="predicted"/>
<keyword evidence="6 8" id="KW-1133">Transmembrane helix</keyword>
<protein>
    <submittedName>
        <fullName evidence="9">Exosortase family protein XrtF</fullName>
    </submittedName>
</protein>
<sequence>MKKYFIRYKPFLLFLIKFFLTFIILTVVYQVFLGRFENNKIDSITRLVAKNTVQFLDLFPADAAIEENKAGTFIKLIYNHTYVARMIEGCNAVSIIILFISFVVSFSGKLKPTLLFIFAGSAIIYVLNVIRIALLSVLIYHFQSQLSLLHGVLFPLFIYGVVFILWLIWIRKFSLYATVTTDK</sequence>
<dbReference type="InterPro" id="IPR026392">
    <property type="entry name" value="Exo/Archaeosortase_dom"/>
</dbReference>
<keyword evidence="4 8" id="KW-0812">Transmembrane</keyword>
<feature type="transmembrane region" description="Helical" evidence="8">
    <location>
        <begin position="116"/>
        <end position="142"/>
    </location>
</feature>
<evidence type="ECO:0000256" key="5">
    <source>
        <dbReference type="ARBA" id="ARBA00022801"/>
    </source>
</evidence>
<dbReference type="InterPro" id="IPR026323">
    <property type="entry name" value="Exosortase-related_prot_XrtF"/>
</dbReference>
<reference evidence="9 10" key="1">
    <citation type="submission" date="2019-03" db="EMBL/GenBank/DDBJ databases">
        <title>Flavobacterium TSA-D2 sp. nov., isolated from arctic soil.</title>
        <authorList>
            <person name="Chaudhary D.K."/>
        </authorList>
    </citation>
    <scope>NUCLEOTIDE SEQUENCE [LARGE SCALE GENOMIC DNA]</scope>
    <source>
        <strain evidence="9 10">TSA-D2</strain>
    </source>
</reference>
<dbReference type="EMBL" id="SMFO01000001">
    <property type="protein sequence ID" value="TDE06267.1"/>
    <property type="molecule type" value="Genomic_DNA"/>
</dbReference>
<organism evidence="9 10">
    <name type="scientific">Flavobacterium hiemivividum</name>
    <dbReference type="NCBI Taxonomy" id="2541734"/>
    <lineage>
        <taxon>Bacteria</taxon>
        <taxon>Pseudomonadati</taxon>
        <taxon>Bacteroidota</taxon>
        <taxon>Flavobacteriia</taxon>
        <taxon>Flavobacteriales</taxon>
        <taxon>Flavobacteriaceae</taxon>
        <taxon>Flavobacterium</taxon>
    </lineage>
</organism>
<keyword evidence="3" id="KW-0645">Protease</keyword>
<name>A0A4R5D1V0_9FLAO</name>
<evidence type="ECO:0000313" key="10">
    <source>
        <dbReference type="Proteomes" id="UP000294597"/>
    </source>
</evidence>
<feature type="transmembrane region" description="Helical" evidence="8">
    <location>
        <begin position="12"/>
        <end position="32"/>
    </location>
</feature>
<evidence type="ECO:0000256" key="6">
    <source>
        <dbReference type="ARBA" id="ARBA00022989"/>
    </source>
</evidence>
<feature type="transmembrane region" description="Helical" evidence="8">
    <location>
        <begin position="148"/>
        <end position="169"/>
    </location>
</feature>
<dbReference type="RefSeq" id="WP_132108414.1">
    <property type="nucleotide sequence ID" value="NZ_SMFO01000001.1"/>
</dbReference>
<dbReference type="NCBIfam" id="TIGR04128">
    <property type="entry name" value="exoso_Fjoh_1448"/>
    <property type="match status" value="1"/>
</dbReference>
<dbReference type="GO" id="GO:0006508">
    <property type="term" value="P:proteolysis"/>
    <property type="evidence" value="ECO:0007669"/>
    <property type="project" value="UniProtKB-KW"/>
</dbReference>
<evidence type="ECO:0000256" key="2">
    <source>
        <dbReference type="ARBA" id="ARBA00022475"/>
    </source>
</evidence>
<comment type="subcellular location">
    <subcellularLocation>
        <location evidence="1">Cell membrane</location>
        <topology evidence="1">Multi-pass membrane protein</topology>
    </subcellularLocation>
</comment>
<evidence type="ECO:0000256" key="7">
    <source>
        <dbReference type="ARBA" id="ARBA00023136"/>
    </source>
</evidence>
<evidence type="ECO:0000313" key="9">
    <source>
        <dbReference type="EMBL" id="TDE06267.1"/>
    </source>
</evidence>
<dbReference type="InterPro" id="IPR019127">
    <property type="entry name" value="Exosortase"/>
</dbReference>
<evidence type="ECO:0000256" key="1">
    <source>
        <dbReference type="ARBA" id="ARBA00004651"/>
    </source>
</evidence>
<keyword evidence="7 8" id="KW-0472">Membrane</keyword>
<evidence type="ECO:0000256" key="4">
    <source>
        <dbReference type="ARBA" id="ARBA00022692"/>
    </source>
</evidence>
<dbReference type="Proteomes" id="UP000294597">
    <property type="component" value="Unassembled WGS sequence"/>
</dbReference>
<keyword evidence="5" id="KW-0378">Hydrolase</keyword>